<proteinExistence type="predicted"/>
<protein>
    <submittedName>
        <fullName evidence="2">Uncharacterized protein</fullName>
    </submittedName>
</protein>
<feature type="region of interest" description="Disordered" evidence="1">
    <location>
        <begin position="50"/>
        <end position="69"/>
    </location>
</feature>
<name>B6ARY0_9BACT</name>
<evidence type="ECO:0000256" key="1">
    <source>
        <dbReference type="SAM" id="MobiDB-lite"/>
    </source>
</evidence>
<feature type="region of interest" description="Disordered" evidence="1">
    <location>
        <begin position="1"/>
        <end position="23"/>
    </location>
</feature>
<gene>
    <name evidence="2" type="ORF">CGL2_10601002</name>
</gene>
<dbReference type="AlphaFoldDB" id="B6ARY0"/>
<dbReference type="EMBL" id="DS995262">
    <property type="protein sequence ID" value="EDZ38226.1"/>
    <property type="molecule type" value="Genomic_DNA"/>
</dbReference>
<accession>B6ARY0</accession>
<evidence type="ECO:0000313" key="2">
    <source>
        <dbReference type="EMBL" id="EDZ38226.1"/>
    </source>
</evidence>
<reference evidence="2" key="2">
    <citation type="journal article" date="2008" name="PLoS Biol.">
        <title>Population genomic analysis of strain variation in Leptospirillum group II bacteria involved in acid mine drainage formation.</title>
        <authorList>
            <person name="Simmons S.L."/>
            <person name="Dibartolo G."/>
            <person name="Denef V.J."/>
            <person name="Goltsman D.S."/>
            <person name="Thelen M.P."/>
            <person name="Banfield J.F."/>
        </authorList>
    </citation>
    <scope>NUCLEOTIDE SEQUENCE [LARGE SCALE GENOMIC DNA]</scope>
</reference>
<sequence>MPRQREPYRRRPNRDRFSTEPEALLLGRQTGFSGRVFRSRPIKPFEAVFERAPPYGGTGPKRSTTGAGLDWAVPIASDRDQDPPPF</sequence>
<organism evidence="2">
    <name type="scientific">Leptospirillum sp. Group II '5-way CG'</name>
    <dbReference type="NCBI Taxonomy" id="419541"/>
    <lineage>
        <taxon>Bacteria</taxon>
        <taxon>Pseudomonadati</taxon>
        <taxon>Nitrospirota</taxon>
        <taxon>Nitrospiria</taxon>
        <taxon>Nitrospirales</taxon>
        <taxon>Nitrospiraceae</taxon>
        <taxon>Leptospirillum</taxon>
    </lineage>
</organism>
<feature type="compositionally biased region" description="Basic and acidic residues" evidence="1">
    <location>
        <begin position="1"/>
        <end position="19"/>
    </location>
</feature>
<reference evidence="2" key="1">
    <citation type="journal article" date="2004" name="Nature">
        <title>Community structure and metabolism through reconstruction of microbial genomes from the environment.</title>
        <authorList>
            <person name="Tyson G.W."/>
            <person name="Chapman J."/>
            <person name="Hugenholtz P."/>
            <person name="Allen E.E."/>
            <person name="Ram R.J."/>
            <person name="Richardson P.M."/>
            <person name="Solovyev V.V."/>
            <person name="Rubin E.M."/>
            <person name="Rokhsar D.S."/>
            <person name="Banfield J.F."/>
        </authorList>
    </citation>
    <scope>NUCLEOTIDE SEQUENCE [LARGE SCALE GENOMIC DNA]</scope>
</reference>